<comment type="caution">
    <text evidence="3">The sequence shown here is derived from an EMBL/GenBank/DDBJ whole genome shotgun (WGS) entry which is preliminary data.</text>
</comment>
<dbReference type="Proteomes" id="UP000765509">
    <property type="component" value="Unassembled WGS sequence"/>
</dbReference>
<name>A0A9Q3JDX3_9BASI</name>
<accession>A0A9Q3JDX3</accession>
<sequence length="311" mass="34710">MCPCYVEMDVFFGQKPNVTPIASYDSQEKDSFNGGDDDVLLDKDNNGLELPLNLDPLLNNDDNLVQVENLQDNSQSKSVIHATQKRNQAMTPNLNDKSGSWKRSLDMFAPTYANLLESQKNALETSENSCHLHRSNAKMDARALQKQQFWLLLDDGLEDASAEIEREKKEKGALKNDAKDSKDGWQSEEEERAAGFARDGGKSGWTQHRRVAAMSVANKMGIRVGDAVGYLIWFEDRTSRNTVIKDMTNAMLLRDIMPKPDFAGNSAMIASMNAVPGRLYPVAIQYTPHVEANYLEICNDCVSNPYHAAKG</sequence>
<evidence type="ECO:0000256" key="2">
    <source>
        <dbReference type="SAM" id="MobiDB-lite"/>
    </source>
</evidence>
<dbReference type="AlphaFoldDB" id="A0A9Q3JDX3"/>
<dbReference type="GO" id="GO:0003723">
    <property type="term" value="F:RNA binding"/>
    <property type="evidence" value="ECO:0007669"/>
    <property type="project" value="TreeGrafter"/>
</dbReference>
<feature type="compositionally biased region" description="Basic and acidic residues" evidence="2">
    <location>
        <begin position="167"/>
        <end position="185"/>
    </location>
</feature>
<dbReference type="OrthoDB" id="10253254at2759"/>
<dbReference type="PANTHER" id="PTHR18934:SF83">
    <property type="entry name" value="PRE-MRNA-SPLICING FACTOR ATP-DEPENDENT RNA HELICASE DHX16"/>
    <property type="match status" value="1"/>
</dbReference>
<evidence type="ECO:0000313" key="3">
    <source>
        <dbReference type="EMBL" id="MBW0559966.1"/>
    </source>
</evidence>
<dbReference type="Gene3D" id="3.40.50.300">
    <property type="entry name" value="P-loop containing nucleotide triphosphate hydrolases"/>
    <property type="match status" value="1"/>
</dbReference>
<evidence type="ECO:0000313" key="4">
    <source>
        <dbReference type="Proteomes" id="UP000765509"/>
    </source>
</evidence>
<dbReference type="InterPro" id="IPR027417">
    <property type="entry name" value="P-loop_NTPase"/>
</dbReference>
<reference evidence="3" key="1">
    <citation type="submission" date="2021-03" db="EMBL/GenBank/DDBJ databases">
        <title>Draft genome sequence of rust myrtle Austropuccinia psidii MF-1, a brazilian biotype.</title>
        <authorList>
            <person name="Quecine M.C."/>
            <person name="Pachon D.M.R."/>
            <person name="Bonatelli M.L."/>
            <person name="Correr F.H."/>
            <person name="Franceschini L.M."/>
            <person name="Leite T.F."/>
            <person name="Margarido G.R.A."/>
            <person name="Almeida C.A."/>
            <person name="Ferrarezi J.A."/>
            <person name="Labate C.A."/>
        </authorList>
    </citation>
    <scope>NUCLEOTIDE SEQUENCE</scope>
    <source>
        <strain evidence="3">MF-1</strain>
    </source>
</reference>
<feature type="region of interest" description="Disordered" evidence="2">
    <location>
        <begin position="167"/>
        <end position="203"/>
    </location>
</feature>
<comment type="catalytic activity">
    <reaction evidence="1">
        <text>ATP + H2O = ADP + phosphate + H(+)</text>
        <dbReference type="Rhea" id="RHEA:13065"/>
        <dbReference type="ChEBI" id="CHEBI:15377"/>
        <dbReference type="ChEBI" id="CHEBI:15378"/>
        <dbReference type="ChEBI" id="CHEBI:30616"/>
        <dbReference type="ChEBI" id="CHEBI:43474"/>
        <dbReference type="ChEBI" id="CHEBI:456216"/>
        <dbReference type="EC" id="3.6.4.13"/>
    </reaction>
</comment>
<proteinExistence type="predicted"/>
<dbReference type="EMBL" id="AVOT02068902">
    <property type="protein sequence ID" value="MBW0559966.1"/>
    <property type="molecule type" value="Genomic_DNA"/>
</dbReference>
<dbReference type="PANTHER" id="PTHR18934">
    <property type="entry name" value="ATP-DEPENDENT RNA HELICASE"/>
    <property type="match status" value="1"/>
</dbReference>
<keyword evidence="4" id="KW-1185">Reference proteome</keyword>
<evidence type="ECO:0000256" key="1">
    <source>
        <dbReference type="ARBA" id="ARBA00047984"/>
    </source>
</evidence>
<gene>
    <name evidence="3" type="ORF">O181_099681</name>
</gene>
<dbReference type="GO" id="GO:0071013">
    <property type="term" value="C:catalytic step 2 spliceosome"/>
    <property type="evidence" value="ECO:0007669"/>
    <property type="project" value="TreeGrafter"/>
</dbReference>
<dbReference type="GO" id="GO:0003724">
    <property type="term" value="F:RNA helicase activity"/>
    <property type="evidence" value="ECO:0007669"/>
    <property type="project" value="UniProtKB-EC"/>
</dbReference>
<organism evidence="3 4">
    <name type="scientific">Austropuccinia psidii MF-1</name>
    <dbReference type="NCBI Taxonomy" id="1389203"/>
    <lineage>
        <taxon>Eukaryota</taxon>
        <taxon>Fungi</taxon>
        <taxon>Dikarya</taxon>
        <taxon>Basidiomycota</taxon>
        <taxon>Pucciniomycotina</taxon>
        <taxon>Pucciniomycetes</taxon>
        <taxon>Pucciniales</taxon>
        <taxon>Sphaerophragmiaceae</taxon>
        <taxon>Austropuccinia</taxon>
    </lineage>
</organism>
<protein>
    <submittedName>
        <fullName evidence="3">Uncharacterized protein</fullName>
    </submittedName>
</protein>